<accession>A0A657LVC6</accession>
<evidence type="ECO:0000313" key="2">
    <source>
        <dbReference type="EMBL" id="OJF99255.1"/>
    </source>
</evidence>
<keyword evidence="3" id="KW-1185">Reference proteome</keyword>
<reference evidence="2 3" key="1">
    <citation type="submission" date="2016-02" db="EMBL/GenBank/DDBJ databases">
        <title>Genome sequencing of a beta-galactosidase producing bacteria Rhizobium sp. 59.</title>
        <authorList>
            <person name="Wang D."/>
            <person name="Kot W."/>
            <person name="Qin Y."/>
            <person name="Hansen L."/>
            <person name="Naqvi K."/>
            <person name="Rensing C."/>
        </authorList>
    </citation>
    <scope>NUCLEOTIDE SEQUENCE [LARGE SCALE GENOMIC DNA]</scope>
    <source>
        <strain evidence="2 3">59</strain>
    </source>
</reference>
<evidence type="ECO:0000313" key="3">
    <source>
        <dbReference type="Proteomes" id="UP000182661"/>
    </source>
</evidence>
<feature type="transmembrane region" description="Helical" evidence="1">
    <location>
        <begin position="20"/>
        <end position="46"/>
    </location>
</feature>
<proteinExistence type="predicted"/>
<keyword evidence="1" id="KW-1133">Transmembrane helix</keyword>
<sequence length="99" mass="10918">MYGNDEWRFRVIFYVREITAGMLLGFAFDASFFAGFSLCGFVRLLAGFDGALGYHPSSGAATRDQQNKQSTVSIGTIAYCSTLIHGTTIHQIQCFGNEF</sequence>
<comment type="caution">
    <text evidence="2">The sequence shown here is derived from an EMBL/GenBank/DDBJ whole genome shotgun (WGS) entry which is preliminary data.</text>
</comment>
<gene>
    <name evidence="2" type="ORF">AX760_13665</name>
</gene>
<organism evidence="2 3">
    <name type="scientific">Pararhizobium antarcticum</name>
    <dbReference type="NCBI Taxonomy" id="1798805"/>
    <lineage>
        <taxon>Bacteria</taxon>
        <taxon>Pseudomonadati</taxon>
        <taxon>Pseudomonadota</taxon>
        <taxon>Alphaproteobacteria</taxon>
        <taxon>Hyphomicrobiales</taxon>
        <taxon>Rhizobiaceae</taxon>
        <taxon>Rhizobium/Agrobacterium group</taxon>
        <taxon>Pararhizobium</taxon>
    </lineage>
</organism>
<protein>
    <submittedName>
        <fullName evidence="2">Uncharacterized protein</fullName>
    </submittedName>
</protein>
<name>A0A657LVC6_9HYPH</name>
<dbReference type="EMBL" id="LSRP01000072">
    <property type="protein sequence ID" value="OJF99255.1"/>
    <property type="molecule type" value="Genomic_DNA"/>
</dbReference>
<dbReference type="AlphaFoldDB" id="A0A657LVC6"/>
<keyword evidence="1" id="KW-0472">Membrane</keyword>
<evidence type="ECO:0000256" key="1">
    <source>
        <dbReference type="SAM" id="Phobius"/>
    </source>
</evidence>
<dbReference type="Proteomes" id="UP000182661">
    <property type="component" value="Unassembled WGS sequence"/>
</dbReference>
<keyword evidence="1" id="KW-0812">Transmembrane</keyword>